<feature type="domain" description="Peptidase S8/S53" evidence="8">
    <location>
        <begin position="185"/>
        <end position="648"/>
    </location>
</feature>
<evidence type="ECO:0000256" key="6">
    <source>
        <dbReference type="SAM" id="MobiDB-lite"/>
    </source>
</evidence>
<feature type="domain" description="Inhibitor I9" evidence="10">
    <location>
        <begin position="70"/>
        <end position="151"/>
    </location>
</feature>
<dbReference type="CDD" id="cd04852">
    <property type="entry name" value="Peptidases_S8_3"/>
    <property type="match status" value="1"/>
</dbReference>
<dbReference type="EMBL" id="OZ020114">
    <property type="protein sequence ID" value="CAK9267427.1"/>
    <property type="molecule type" value="Genomic_DNA"/>
</dbReference>
<evidence type="ECO:0000259" key="9">
    <source>
        <dbReference type="Pfam" id="PF02225"/>
    </source>
</evidence>
<feature type="domain" description="PA" evidence="9">
    <location>
        <begin position="452"/>
        <end position="525"/>
    </location>
</feature>
<proteinExistence type="inferred from homology"/>
<dbReference type="InterPro" id="IPR034197">
    <property type="entry name" value="Peptidases_S8_3"/>
</dbReference>
<dbReference type="InterPro" id="IPR015500">
    <property type="entry name" value="Peptidase_S8_subtilisin-rel"/>
</dbReference>
<feature type="domain" description="Subtilisin-like protease fibronectin type-III" evidence="11">
    <location>
        <begin position="723"/>
        <end position="817"/>
    </location>
</feature>
<dbReference type="Pfam" id="PF00082">
    <property type="entry name" value="Peptidase_S8"/>
    <property type="match status" value="1"/>
</dbReference>
<dbReference type="Gene3D" id="2.60.40.2310">
    <property type="match status" value="1"/>
</dbReference>
<evidence type="ECO:0000256" key="4">
    <source>
        <dbReference type="ARBA" id="ARBA00022825"/>
    </source>
</evidence>
<dbReference type="Proteomes" id="UP001497444">
    <property type="component" value="Chromosome 19"/>
</dbReference>
<evidence type="ECO:0000259" key="11">
    <source>
        <dbReference type="Pfam" id="PF17766"/>
    </source>
</evidence>
<feature type="transmembrane region" description="Helical" evidence="7">
    <location>
        <begin position="45"/>
        <end position="66"/>
    </location>
</feature>
<reference evidence="12" key="1">
    <citation type="submission" date="2024-02" db="EMBL/GenBank/DDBJ databases">
        <authorList>
            <consortium name="ELIXIR-Norway"/>
            <consortium name="Elixir Norway"/>
        </authorList>
    </citation>
    <scope>NUCLEOTIDE SEQUENCE</scope>
</reference>
<evidence type="ECO:0000259" key="10">
    <source>
        <dbReference type="Pfam" id="PF05922"/>
    </source>
</evidence>
<gene>
    <name evidence="12" type="ORF">CSSPJE1EN1_LOCUS12905</name>
</gene>
<dbReference type="PRINTS" id="PR00723">
    <property type="entry name" value="SUBTILISIN"/>
</dbReference>
<evidence type="ECO:0000256" key="1">
    <source>
        <dbReference type="ARBA" id="ARBA00011073"/>
    </source>
</evidence>
<evidence type="ECO:0000259" key="8">
    <source>
        <dbReference type="Pfam" id="PF00082"/>
    </source>
</evidence>
<dbReference type="PANTHER" id="PTHR10795">
    <property type="entry name" value="PROPROTEIN CONVERTASE SUBTILISIN/KEXIN"/>
    <property type="match status" value="1"/>
</dbReference>
<dbReference type="PROSITE" id="PS00138">
    <property type="entry name" value="SUBTILASE_SER"/>
    <property type="match status" value="1"/>
</dbReference>
<dbReference type="InterPro" id="IPR037045">
    <property type="entry name" value="S8pro/Inhibitor_I9_sf"/>
</dbReference>
<evidence type="ECO:0000256" key="7">
    <source>
        <dbReference type="SAM" id="Phobius"/>
    </source>
</evidence>
<feature type="compositionally biased region" description="Low complexity" evidence="6">
    <location>
        <begin position="18"/>
        <end position="30"/>
    </location>
</feature>
<dbReference type="InterPro" id="IPR041469">
    <property type="entry name" value="Subtilisin-like_FN3"/>
</dbReference>
<dbReference type="Pfam" id="PF02225">
    <property type="entry name" value="PA"/>
    <property type="match status" value="1"/>
</dbReference>
<organism evidence="12 13">
    <name type="scientific">Sphagnum jensenii</name>
    <dbReference type="NCBI Taxonomy" id="128206"/>
    <lineage>
        <taxon>Eukaryota</taxon>
        <taxon>Viridiplantae</taxon>
        <taxon>Streptophyta</taxon>
        <taxon>Embryophyta</taxon>
        <taxon>Bryophyta</taxon>
        <taxon>Sphagnophytina</taxon>
        <taxon>Sphagnopsida</taxon>
        <taxon>Sphagnales</taxon>
        <taxon>Sphagnaceae</taxon>
        <taxon>Sphagnum</taxon>
    </lineage>
</organism>
<keyword evidence="3 5" id="KW-0378">Hydrolase</keyword>
<keyword evidence="7" id="KW-0472">Membrane</keyword>
<evidence type="ECO:0008006" key="14">
    <source>
        <dbReference type="Google" id="ProtNLM"/>
    </source>
</evidence>
<keyword evidence="7" id="KW-1133">Transmembrane helix</keyword>
<sequence length="820" mass="85884">MVLRRAMVQEGERRRRSSSSNLSSGRSSSSRSIAPCFVQLQISELIVLLLVMAPCFLASVAAVAVASRKSYVVYLGESDAALQHPDSVTAQHHNLLRSACGSVLAAESAMLYSYKHIFNGFSAHLSSEEFSALSGMPEVVAAFESRVNKLHTTHSWNFLGLETSKSSSKSSSGRSSSLWRKAKYGADVIIGHIDSGVWPESKSFQDHGLSPIPARWRGACVKSQAFGPENCNRKLIGGKFFIKGYAAAAGGTGNVTAAGDFLSVRDKDGHGSHTSSTAGGNFVPGANVFGQANGTAKGGAPHARIAAYKVCWPDLDGGGGCVDSDVLAAMDEAIYDGVDILTLSLGSDPPLPPFFQNTIAVGAFHAYKKGIPTVCSAGNAGPTPATVSNVAPWIITVGASSLDRSFTSDAILVNNKIYHGLSATGKKLKPKFFPLVSAGDVGLPGPAGNDSLLCLNGTLDPAKVAGKIVACLRGISARLEKGLVVKNAGGIGMILGNAPEDGDDLVADPHFLPATMVNANDAAAIFSYIGTAISPLAQITPAITVFGLKPAPEMASFSSQGPNSLVPDILKPDVTAPGVNIMAAWSPLSSPTALPFDTRAVQYNIISGTSMSCPHTTGLATLLKAVNPHWSPDAIKSAIMSTATQHDNTGHLILDGSAAIATPFEYGAGQINPKAAADPGLVYEASIEDYILFLCGLGYNTSSMHVFTNSTFVCPNTLPLSVDLNYPSIALSALQGERTVTRTVTNVGSANSSYSVVIRPPANVQVSISPEELLFHHKGEKLVFRVTFTTLKVTGNYSFGSYTWTDGQHHVRSPFAVQAV</sequence>
<dbReference type="Gene3D" id="3.30.70.80">
    <property type="entry name" value="Peptidase S8 propeptide/proteinase inhibitor I9"/>
    <property type="match status" value="1"/>
</dbReference>
<dbReference type="Pfam" id="PF05922">
    <property type="entry name" value="Inhibitor_I9"/>
    <property type="match status" value="1"/>
</dbReference>
<evidence type="ECO:0000256" key="3">
    <source>
        <dbReference type="ARBA" id="ARBA00022801"/>
    </source>
</evidence>
<keyword evidence="4 5" id="KW-0720">Serine protease</keyword>
<evidence type="ECO:0000256" key="5">
    <source>
        <dbReference type="PROSITE-ProRule" id="PRU01240"/>
    </source>
</evidence>
<name>A0ABP0WKM4_9BRYO</name>
<dbReference type="PROSITE" id="PS51892">
    <property type="entry name" value="SUBTILASE"/>
    <property type="match status" value="1"/>
</dbReference>
<dbReference type="InterPro" id="IPR045051">
    <property type="entry name" value="SBT"/>
</dbReference>
<dbReference type="CDD" id="cd02120">
    <property type="entry name" value="PA_subtilisin_like"/>
    <property type="match status" value="1"/>
</dbReference>
<dbReference type="Pfam" id="PF17766">
    <property type="entry name" value="fn3_6"/>
    <property type="match status" value="1"/>
</dbReference>
<keyword evidence="2 5" id="KW-0645">Protease</keyword>
<dbReference type="Gene3D" id="3.40.50.200">
    <property type="entry name" value="Peptidase S8/S53 domain"/>
    <property type="match status" value="1"/>
</dbReference>
<dbReference type="SUPFAM" id="SSF52743">
    <property type="entry name" value="Subtilisin-like"/>
    <property type="match status" value="1"/>
</dbReference>
<dbReference type="Gene3D" id="3.50.30.30">
    <property type="match status" value="1"/>
</dbReference>
<feature type="region of interest" description="Disordered" evidence="6">
    <location>
        <begin position="1"/>
        <end position="30"/>
    </location>
</feature>
<dbReference type="InterPro" id="IPR003137">
    <property type="entry name" value="PA_domain"/>
</dbReference>
<protein>
    <recommendedName>
        <fullName evidence="14">Subtilisin-like protease SBT5.3</fullName>
    </recommendedName>
</protein>
<comment type="similarity">
    <text evidence="1 5">Belongs to the peptidase S8 family.</text>
</comment>
<evidence type="ECO:0000313" key="13">
    <source>
        <dbReference type="Proteomes" id="UP001497444"/>
    </source>
</evidence>
<dbReference type="InterPro" id="IPR010259">
    <property type="entry name" value="S8pro/Inhibitor_I9"/>
</dbReference>
<accession>A0ABP0WKM4</accession>
<feature type="active site" description="Charge relay system" evidence="5">
    <location>
        <position position="270"/>
    </location>
</feature>
<evidence type="ECO:0000256" key="2">
    <source>
        <dbReference type="ARBA" id="ARBA00022670"/>
    </source>
</evidence>
<dbReference type="InterPro" id="IPR023828">
    <property type="entry name" value="Peptidase_S8_Ser-AS"/>
</dbReference>
<dbReference type="InterPro" id="IPR000209">
    <property type="entry name" value="Peptidase_S8/S53_dom"/>
</dbReference>
<evidence type="ECO:0000313" key="12">
    <source>
        <dbReference type="EMBL" id="CAK9267427.1"/>
    </source>
</evidence>
<keyword evidence="7" id="KW-0812">Transmembrane</keyword>
<feature type="active site" description="Charge relay system" evidence="5">
    <location>
        <position position="194"/>
    </location>
</feature>
<keyword evidence="13" id="KW-1185">Reference proteome</keyword>
<dbReference type="InterPro" id="IPR036852">
    <property type="entry name" value="Peptidase_S8/S53_dom_sf"/>
</dbReference>
<feature type="active site" description="Charge relay system" evidence="5">
    <location>
        <position position="610"/>
    </location>
</feature>